<evidence type="ECO:0000313" key="3">
    <source>
        <dbReference type="EMBL" id="GAA3502714.1"/>
    </source>
</evidence>
<feature type="domain" description="Beta-lactamase-related" evidence="2">
    <location>
        <begin position="316"/>
        <end position="641"/>
    </location>
</feature>
<evidence type="ECO:0000256" key="1">
    <source>
        <dbReference type="SAM" id="MobiDB-lite"/>
    </source>
</evidence>
<dbReference type="Pfam" id="PF17660">
    <property type="entry name" value="BTRD1"/>
    <property type="match status" value="5"/>
</dbReference>
<comment type="caution">
    <text evidence="3">The sequence shown here is derived from an EMBL/GenBank/DDBJ whole genome shotgun (WGS) entry which is preliminary data.</text>
</comment>
<dbReference type="PANTHER" id="PTHR46825:SF7">
    <property type="entry name" value="D-ALANYL-D-ALANINE CARBOXYPEPTIDASE"/>
    <property type="match status" value="1"/>
</dbReference>
<dbReference type="EMBL" id="BAAAXF010000071">
    <property type="protein sequence ID" value="GAA3502714.1"/>
    <property type="molecule type" value="Genomic_DNA"/>
</dbReference>
<dbReference type="Pfam" id="PF00144">
    <property type="entry name" value="Beta-lactamase"/>
    <property type="match status" value="1"/>
</dbReference>
<organism evidence="3 4">
    <name type="scientific">Streptomyces prasinosporus</name>
    <dbReference type="NCBI Taxonomy" id="68256"/>
    <lineage>
        <taxon>Bacteria</taxon>
        <taxon>Bacillati</taxon>
        <taxon>Actinomycetota</taxon>
        <taxon>Actinomycetes</taxon>
        <taxon>Kitasatosporales</taxon>
        <taxon>Streptomycetaceae</taxon>
        <taxon>Streptomyces</taxon>
        <taxon>Streptomyces albogriseolus group</taxon>
    </lineage>
</organism>
<dbReference type="SUPFAM" id="SSF56601">
    <property type="entry name" value="beta-lactamase/transpeptidase-like"/>
    <property type="match status" value="1"/>
</dbReference>
<dbReference type="Gene3D" id="3.40.710.10">
    <property type="entry name" value="DD-peptidase/beta-lactamase superfamily"/>
    <property type="match status" value="1"/>
</dbReference>
<proteinExistence type="predicted"/>
<reference evidence="4" key="1">
    <citation type="journal article" date="2019" name="Int. J. Syst. Evol. Microbiol.">
        <title>The Global Catalogue of Microorganisms (GCM) 10K type strain sequencing project: providing services to taxonomists for standard genome sequencing and annotation.</title>
        <authorList>
            <consortium name="The Broad Institute Genomics Platform"/>
            <consortium name="The Broad Institute Genome Sequencing Center for Infectious Disease"/>
            <person name="Wu L."/>
            <person name="Ma J."/>
        </authorList>
    </citation>
    <scope>NUCLEOTIDE SEQUENCE [LARGE SCALE GENOMIC DNA]</scope>
    <source>
        <strain evidence="4">JCM 4816</strain>
    </source>
</reference>
<evidence type="ECO:0000259" key="2">
    <source>
        <dbReference type="Pfam" id="PF00144"/>
    </source>
</evidence>
<keyword evidence="4" id="KW-1185">Reference proteome</keyword>
<dbReference type="InterPro" id="IPR012338">
    <property type="entry name" value="Beta-lactam/transpept-like"/>
</dbReference>
<protein>
    <recommendedName>
        <fullName evidence="2">Beta-lactamase-related domain-containing protein</fullName>
    </recommendedName>
</protein>
<dbReference type="InterPro" id="IPR050491">
    <property type="entry name" value="AmpC-like"/>
</dbReference>
<dbReference type="InterPro" id="IPR001466">
    <property type="entry name" value="Beta-lactam-related"/>
</dbReference>
<accession>A0ABP6U7W2</accession>
<name>A0ABP6U7W2_9ACTN</name>
<dbReference type="InterPro" id="IPR049511">
    <property type="entry name" value="PGH-like_rpt"/>
</dbReference>
<sequence>MPGPPLGRHSGSPSPTPAETGDPAEEIPHFLDALHRAVDAVGGRETELIVIITDWQARHGLTAAEHQAEFDRLTGRGYRLLRIAGYAGGGTPRFASIWAVRGGSAWRARHGISADDYQTAVTALSRDGFRPVDLSVFRSGNDVLFSAIWEQEQGLEWVARHGLTGGEYQALFTDLSNKGFRLRCVSPYESQNGLRFACVRDRYAGPAWAARHGLTAQEYQNEFNAQEQRGFRPVRATGYPVDGEIRYAGIWESSPGHPWNAAHGLPHDEYQRQFDANSAAGLRLVDVSGARSGSSARYTTIWESTPETGSGASAAARLVVPFMQKWAVPGFSFALARNGAIRATGALGYANRITREIATPNHRFRVASVAKPITSTAVHLLIDQGRLALTDKVFGTGALLGTTYGTRPYSARVAAVRLQHLLEHSAGGWANDSDDPMFQQGQLGQDALISWTLDNRPLATDPGTTYAYSNFGYCLLGRIVERVSGLSYAQFVDRSVMEPSSAGQSVLAGATAADRHGQEAMYFGLNREAPYEIRVDRMDAHGGWVMTPAEVLRFAFSVDGLPTPPDLLRPATRTAMTTASAVRPVTPTTTGYARGWAVNSVGTVWHDGTLPGTQAILVRPSDGRAWSAVCNAGRPGTSFAAEFDDLMWKVQQAI</sequence>
<gene>
    <name evidence="3" type="ORF">GCM10019016_098230</name>
</gene>
<feature type="region of interest" description="Disordered" evidence="1">
    <location>
        <begin position="1"/>
        <end position="24"/>
    </location>
</feature>
<dbReference type="Proteomes" id="UP001501455">
    <property type="component" value="Unassembled WGS sequence"/>
</dbReference>
<dbReference type="PANTHER" id="PTHR46825">
    <property type="entry name" value="D-ALANYL-D-ALANINE-CARBOXYPEPTIDASE/ENDOPEPTIDASE AMPH"/>
    <property type="match status" value="1"/>
</dbReference>
<evidence type="ECO:0000313" key="4">
    <source>
        <dbReference type="Proteomes" id="UP001501455"/>
    </source>
</evidence>